<dbReference type="PATRIC" id="fig|888019.4.peg.1109"/>
<keyword evidence="1" id="KW-0175">Coiled coil</keyword>
<evidence type="ECO:0000256" key="1">
    <source>
        <dbReference type="SAM" id="Coils"/>
    </source>
</evidence>
<proteinExistence type="predicted"/>
<dbReference type="HOGENOM" id="CLU_025131_0_1_11"/>
<organism evidence="2 3">
    <name type="scientific">Rothia aeria F0184</name>
    <dbReference type="NCBI Taxonomy" id="888019"/>
    <lineage>
        <taxon>Bacteria</taxon>
        <taxon>Bacillati</taxon>
        <taxon>Actinomycetota</taxon>
        <taxon>Actinomycetes</taxon>
        <taxon>Micrococcales</taxon>
        <taxon>Micrococcaceae</taxon>
        <taxon>Rothia</taxon>
    </lineage>
</organism>
<feature type="coiled-coil region" evidence="1">
    <location>
        <begin position="35"/>
        <end position="73"/>
    </location>
</feature>
<comment type="caution">
    <text evidence="2">The sequence shown here is derived from an EMBL/GenBank/DDBJ whole genome shotgun (WGS) entry which is preliminary data.</text>
</comment>
<dbReference type="RefSeq" id="WP_023133716.1">
    <property type="nucleotide sequence ID" value="NZ_KI518028.1"/>
</dbReference>
<dbReference type="AlphaFoldDB" id="U7V5T2"/>
<gene>
    <name evidence="2" type="ORF">HMPREF0742_01317</name>
</gene>
<evidence type="ECO:0000313" key="2">
    <source>
        <dbReference type="EMBL" id="ERT66118.1"/>
    </source>
</evidence>
<reference evidence="2 3" key="1">
    <citation type="submission" date="2013-08" db="EMBL/GenBank/DDBJ databases">
        <authorList>
            <person name="Weinstock G."/>
            <person name="Sodergren E."/>
            <person name="Wylie T."/>
            <person name="Fulton L."/>
            <person name="Fulton R."/>
            <person name="Fronick C."/>
            <person name="O'Laughlin M."/>
            <person name="Godfrey J."/>
            <person name="Miner T."/>
            <person name="Herter B."/>
            <person name="Appelbaum E."/>
            <person name="Cordes M."/>
            <person name="Lek S."/>
            <person name="Wollam A."/>
            <person name="Pepin K.H."/>
            <person name="Palsikar V.B."/>
            <person name="Mitreva M."/>
            <person name="Wilson R.K."/>
        </authorList>
    </citation>
    <scope>NUCLEOTIDE SEQUENCE [LARGE SCALE GENOMIC DNA]</scope>
    <source>
        <strain evidence="2 3">F0184</strain>
    </source>
</reference>
<evidence type="ECO:0000313" key="3">
    <source>
        <dbReference type="Proteomes" id="UP000017174"/>
    </source>
</evidence>
<sequence length="562" mass="64878">MARFEKAFPWLLVGGAALVLLETYRKNTNDRAKANADIKAALKNQEHQAEVLKERKAERRERYTKAVEQLGNEKALVRMGGMYTLIGLVDEWLLDENLDYTEKVREGQVIVNNLCAYIRSPFILASYYDELSEDKPSSEGIYKDNQQKFYTDKAEFKSEADIRLSIIKEIHSRLQNPEINTPGTWSDFEYDFSGSTFFYPVDLTNSYYTKPVNFSGSTYQGNADFESSTYQSRADFSYSIYRCWADFNYSTYQSETDFSGSTYQDGATFNGSTYTGWANFNCSTYREGAYFSSSTYQSEVYFNSSIYREGADFSYSTYQGWANFNYSTYQSEVYFNDSTYQGKADFSDSTYREGAYFSSSTYQNEVYFNDSTYGGKAEFIGSTYQDEVRFSHSTYRGRADFGNSTYLEEADLRRSTYQDEADFSGSVFYREIYFSYSTYSAGFSRFTGCAPQFYDETNRKNTLFGSPDNDFTVENGRGYPIYRSLQSLPLGCDFLTAEQKEYLADKFQEIDETKNKFLEVKDPKEKAELSKNLQALNEELYEWREEATTVKAEGTAPEEEDN</sequence>
<evidence type="ECO:0008006" key="4">
    <source>
        <dbReference type="Google" id="ProtNLM"/>
    </source>
</evidence>
<dbReference type="EMBL" id="AXZG01000038">
    <property type="protein sequence ID" value="ERT66118.1"/>
    <property type="molecule type" value="Genomic_DNA"/>
</dbReference>
<dbReference type="Proteomes" id="UP000017174">
    <property type="component" value="Unassembled WGS sequence"/>
</dbReference>
<accession>U7V5T2</accession>
<feature type="coiled-coil region" evidence="1">
    <location>
        <begin position="526"/>
        <end position="553"/>
    </location>
</feature>
<dbReference type="Gene3D" id="2.160.20.80">
    <property type="entry name" value="E3 ubiquitin-protein ligase SopA"/>
    <property type="match status" value="1"/>
</dbReference>
<name>U7V5T2_9MICC</name>
<protein>
    <recommendedName>
        <fullName evidence="4">Pentapeptide repeat protein</fullName>
    </recommendedName>
</protein>